<evidence type="ECO:0000256" key="1">
    <source>
        <dbReference type="SAM" id="MobiDB-lite"/>
    </source>
</evidence>
<feature type="region of interest" description="Disordered" evidence="1">
    <location>
        <begin position="1"/>
        <end position="389"/>
    </location>
</feature>
<evidence type="ECO:0000313" key="3">
    <source>
        <dbReference type="Proteomes" id="UP001521184"/>
    </source>
</evidence>
<organism evidence="2 3">
    <name type="scientific">Diplodia intermedia</name>
    <dbReference type="NCBI Taxonomy" id="856260"/>
    <lineage>
        <taxon>Eukaryota</taxon>
        <taxon>Fungi</taxon>
        <taxon>Dikarya</taxon>
        <taxon>Ascomycota</taxon>
        <taxon>Pezizomycotina</taxon>
        <taxon>Dothideomycetes</taxon>
        <taxon>Dothideomycetes incertae sedis</taxon>
        <taxon>Botryosphaeriales</taxon>
        <taxon>Botryosphaeriaceae</taxon>
        <taxon>Diplodia</taxon>
    </lineage>
</organism>
<name>A0ABR3TTF9_9PEZI</name>
<gene>
    <name evidence="2" type="ORF">SLS58_004620</name>
</gene>
<dbReference type="Proteomes" id="UP001521184">
    <property type="component" value="Unassembled WGS sequence"/>
</dbReference>
<feature type="compositionally biased region" description="Basic and acidic residues" evidence="1">
    <location>
        <begin position="9"/>
        <end position="20"/>
    </location>
</feature>
<reference evidence="2 3" key="1">
    <citation type="journal article" date="2023" name="Plant Dis.">
        <title>First Report of Diplodia intermedia Causing Canker and Dieback Diseases on Apple Trees in Canada.</title>
        <authorList>
            <person name="Ellouze W."/>
            <person name="Ilyukhin E."/>
            <person name="Sulman M."/>
            <person name="Ali S."/>
        </authorList>
    </citation>
    <scope>NUCLEOTIDE SEQUENCE [LARGE SCALE GENOMIC DNA]</scope>
    <source>
        <strain evidence="2 3">M45-28</strain>
    </source>
</reference>
<feature type="compositionally biased region" description="Basic and acidic residues" evidence="1">
    <location>
        <begin position="188"/>
        <end position="205"/>
    </location>
</feature>
<feature type="compositionally biased region" description="Low complexity" evidence="1">
    <location>
        <begin position="121"/>
        <end position="131"/>
    </location>
</feature>
<evidence type="ECO:0000313" key="2">
    <source>
        <dbReference type="EMBL" id="KAL1643945.1"/>
    </source>
</evidence>
<keyword evidence="3" id="KW-1185">Reference proteome</keyword>
<comment type="caution">
    <text evidence="2">The sequence shown here is derived from an EMBL/GenBank/DDBJ whole genome shotgun (WGS) entry which is preliminary data.</text>
</comment>
<protein>
    <recommendedName>
        <fullName evidence="4">Proteophosphoglycan 5</fullName>
    </recommendedName>
</protein>
<sequence>MPLRGLRPGRSEKDLKRRSTLDPSSIFKREQASRAQSAVDLAPNRGIQSSDGSRPSHFDPRASWAGEPPPSPPVQDHNAQTRRFSMLKFRHASDPQLSQKAKEHAQMAAARDAPPVPAMPAAPAIITTAPTMEPPANPPPKKKTKFPTFRRRLSFEPGVDSSPRKSTDHKRSAEHARPSLGGLMEARPSQEDPARLSVSRAREPAVENGHSNAGSQTALGGRLSDSSRSDASSNDHVQIATNKRPLLTSHSTIFRLPRRNKEANRKSLFPLPARIPAPPEFPDTAPATPRASTSGVSVNSPHHSPDGTYSPPLTAVHRSNTDGSSNPSQPSSHSALSSAVNGASAAQHDLLRNDSTNSARSARSSHSLAPPAKVGLRGRSNTMGSIGGARWTTFDIDDWESKLQQPVPSWKPL</sequence>
<feature type="compositionally biased region" description="Low complexity" evidence="1">
    <location>
        <begin position="358"/>
        <end position="372"/>
    </location>
</feature>
<feature type="compositionally biased region" description="Low complexity" evidence="1">
    <location>
        <begin position="218"/>
        <end position="232"/>
    </location>
</feature>
<accession>A0ABR3TTF9</accession>
<evidence type="ECO:0008006" key="4">
    <source>
        <dbReference type="Google" id="ProtNLM"/>
    </source>
</evidence>
<proteinExistence type="predicted"/>
<feature type="compositionally biased region" description="Polar residues" evidence="1">
    <location>
        <begin position="290"/>
        <end position="302"/>
    </location>
</feature>
<dbReference type="EMBL" id="JAKEKT020000025">
    <property type="protein sequence ID" value="KAL1643945.1"/>
    <property type="molecule type" value="Genomic_DNA"/>
</dbReference>
<feature type="compositionally biased region" description="Low complexity" evidence="1">
    <location>
        <begin position="324"/>
        <end position="338"/>
    </location>
</feature>
<feature type="compositionally biased region" description="Basic residues" evidence="1">
    <location>
        <begin position="140"/>
        <end position="152"/>
    </location>
</feature>
<feature type="compositionally biased region" description="Basic and acidic residues" evidence="1">
    <location>
        <begin position="162"/>
        <end position="177"/>
    </location>
</feature>